<dbReference type="InterPro" id="IPR003439">
    <property type="entry name" value="ABC_transporter-like_ATP-bd"/>
</dbReference>
<gene>
    <name evidence="9" type="primary">appD</name>
    <name evidence="9" type="ORF">XYCOK13_25090</name>
</gene>
<sequence length="343" mass="37655">MAKQEALLEVRDLRTYFHTESGTTRSVDGVSLKIKPGEVLGIVGESGCGKSVTSFSIMGLVEAPGKIEGGEILFEDKDLTKLSKKQLKHIQGNAISMIFQEPLTSLNPLLSVGFQIAENITLHQTVDKKTAKAKSIEMLRKVGIPRPEEVYRAYPHELSGGMRQRVMIAIALSCNPKLLIADEPTTALDVTIQAQILKLMMDLRSELNTSIMIITHDLGVVAEIADRVVVMYAGQVVEEGDVFQLFQSPAHPYTLGLMNSTPKIDEWNEVLESIPGTVPVASNMPIGCRFHPRCPYAMEKCVKQEPPLAQINAGANVRCWLHEHGEVSLVEGFEQRREAAVGG</sequence>
<dbReference type="PANTHER" id="PTHR43297:SF2">
    <property type="entry name" value="DIPEPTIDE TRANSPORT ATP-BINDING PROTEIN DPPD"/>
    <property type="match status" value="1"/>
</dbReference>
<dbReference type="RefSeq" id="WP_213412470.1">
    <property type="nucleotide sequence ID" value="NZ_BOVK01000031.1"/>
</dbReference>
<dbReference type="PROSITE" id="PS00211">
    <property type="entry name" value="ABC_TRANSPORTER_1"/>
    <property type="match status" value="1"/>
</dbReference>
<comment type="similarity">
    <text evidence="2">Belongs to the ABC transporter superfamily.</text>
</comment>
<keyword evidence="7" id="KW-0472">Membrane</keyword>
<keyword evidence="6 9" id="KW-0067">ATP-binding</keyword>
<keyword evidence="3" id="KW-0813">Transport</keyword>
<proteinExistence type="inferred from homology"/>
<dbReference type="Pfam" id="PF00005">
    <property type="entry name" value="ABC_tran"/>
    <property type="match status" value="1"/>
</dbReference>
<dbReference type="PANTHER" id="PTHR43297">
    <property type="entry name" value="OLIGOPEPTIDE TRANSPORT ATP-BINDING PROTEIN APPD"/>
    <property type="match status" value="1"/>
</dbReference>
<name>A0A8J4H4V0_9BACL</name>
<feature type="domain" description="ABC transporter" evidence="8">
    <location>
        <begin position="8"/>
        <end position="258"/>
    </location>
</feature>
<comment type="subcellular location">
    <subcellularLocation>
        <location evidence="1">Cell membrane</location>
        <topology evidence="1">Peripheral membrane protein</topology>
    </subcellularLocation>
</comment>
<dbReference type="InterPro" id="IPR027417">
    <property type="entry name" value="P-loop_NTPase"/>
</dbReference>
<dbReference type="CDD" id="cd03257">
    <property type="entry name" value="ABC_NikE_OppD_transporters"/>
    <property type="match status" value="1"/>
</dbReference>
<reference evidence="9" key="1">
    <citation type="submission" date="2021-04" db="EMBL/GenBank/DDBJ databases">
        <title>Draft genome sequence of Xylanibacillus composti strain K13.</title>
        <authorList>
            <person name="Uke A."/>
            <person name="Chhe C."/>
            <person name="Baramee S."/>
            <person name="Kosugi A."/>
        </authorList>
    </citation>
    <scope>NUCLEOTIDE SEQUENCE</scope>
    <source>
        <strain evidence="9">K13</strain>
    </source>
</reference>
<keyword evidence="10" id="KW-1185">Reference proteome</keyword>
<dbReference type="AlphaFoldDB" id="A0A8J4H4V0"/>
<protein>
    <submittedName>
        <fullName evidence="9">Dipeptide/oligopeptide/nickel ABC transporter ATP-binding protein</fullName>
    </submittedName>
</protein>
<dbReference type="EMBL" id="BOVK01000031">
    <property type="protein sequence ID" value="GIQ69685.1"/>
    <property type="molecule type" value="Genomic_DNA"/>
</dbReference>
<dbReference type="NCBIfam" id="TIGR01727">
    <property type="entry name" value="oligo_HPY"/>
    <property type="match status" value="1"/>
</dbReference>
<dbReference type="Proteomes" id="UP000677918">
    <property type="component" value="Unassembled WGS sequence"/>
</dbReference>
<dbReference type="InterPro" id="IPR003593">
    <property type="entry name" value="AAA+_ATPase"/>
</dbReference>
<dbReference type="Pfam" id="PF08352">
    <property type="entry name" value="oligo_HPY"/>
    <property type="match status" value="1"/>
</dbReference>
<dbReference type="PROSITE" id="PS50893">
    <property type="entry name" value="ABC_TRANSPORTER_2"/>
    <property type="match status" value="1"/>
</dbReference>
<evidence type="ECO:0000256" key="7">
    <source>
        <dbReference type="ARBA" id="ARBA00023136"/>
    </source>
</evidence>
<comment type="caution">
    <text evidence="9">The sequence shown here is derived from an EMBL/GenBank/DDBJ whole genome shotgun (WGS) entry which is preliminary data.</text>
</comment>
<dbReference type="InterPro" id="IPR050388">
    <property type="entry name" value="ABC_Ni/Peptide_Import"/>
</dbReference>
<dbReference type="GO" id="GO:0015833">
    <property type="term" value="P:peptide transport"/>
    <property type="evidence" value="ECO:0007669"/>
    <property type="project" value="InterPro"/>
</dbReference>
<evidence type="ECO:0000256" key="1">
    <source>
        <dbReference type="ARBA" id="ARBA00004202"/>
    </source>
</evidence>
<evidence type="ECO:0000313" key="9">
    <source>
        <dbReference type="EMBL" id="GIQ69685.1"/>
    </source>
</evidence>
<evidence type="ECO:0000256" key="3">
    <source>
        <dbReference type="ARBA" id="ARBA00022448"/>
    </source>
</evidence>
<keyword evidence="4" id="KW-1003">Cell membrane</keyword>
<evidence type="ECO:0000256" key="2">
    <source>
        <dbReference type="ARBA" id="ARBA00005417"/>
    </source>
</evidence>
<organism evidence="9 10">
    <name type="scientific">Xylanibacillus composti</name>
    <dbReference type="NCBI Taxonomy" id="1572762"/>
    <lineage>
        <taxon>Bacteria</taxon>
        <taxon>Bacillati</taxon>
        <taxon>Bacillota</taxon>
        <taxon>Bacilli</taxon>
        <taxon>Bacillales</taxon>
        <taxon>Paenibacillaceae</taxon>
        <taxon>Xylanibacillus</taxon>
    </lineage>
</organism>
<dbReference type="SMART" id="SM00382">
    <property type="entry name" value="AAA"/>
    <property type="match status" value="1"/>
</dbReference>
<evidence type="ECO:0000256" key="5">
    <source>
        <dbReference type="ARBA" id="ARBA00022741"/>
    </source>
</evidence>
<accession>A0A8J4H4V0</accession>
<dbReference type="InterPro" id="IPR017871">
    <property type="entry name" value="ABC_transporter-like_CS"/>
</dbReference>
<keyword evidence="5" id="KW-0547">Nucleotide-binding</keyword>
<dbReference type="GO" id="GO:0005886">
    <property type="term" value="C:plasma membrane"/>
    <property type="evidence" value="ECO:0007669"/>
    <property type="project" value="UniProtKB-SubCell"/>
</dbReference>
<dbReference type="GO" id="GO:0005524">
    <property type="term" value="F:ATP binding"/>
    <property type="evidence" value="ECO:0007669"/>
    <property type="project" value="UniProtKB-KW"/>
</dbReference>
<evidence type="ECO:0000259" key="8">
    <source>
        <dbReference type="PROSITE" id="PS50893"/>
    </source>
</evidence>
<evidence type="ECO:0000313" key="10">
    <source>
        <dbReference type="Proteomes" id="UP000677918"/>
    </source>
</evidence>
<dbReference type="Gene3D" id="3.40.50.300">
    <property type="entry name" value="P-loop containing nucleotide triphosphate hydrolases"/>
    <property type="match status" value="1"/>
</dbReference>
<evidence type="ECO:0000256" key="4">
    <source>
        <dbReference type="ARBA" id="ARBA00022475"/>
    </source>
</evidence>
<dbReference type="GO" id="GO:0016887">
    <property type="term" value="F:ATP hydrolysis activity"/>
    <property type="evidence" value="ECO:0007669"/>
    <property type="project" value="InterPro"/>
</dbReference>
<evidence type="ECO:0000256" key="6">
    <source>
        <dbReference type="ARBA" id="ARBA00022840"/>
    </source>
</evidence>
<dbReference type="SUPFAM" id="SSF52540">
    <property type="entry name" value="P-loop containing nucleoside triphosphate hydrolases"/>
    <property type="match status" value="1"/>
</dbReference>
<dbReference type="FunFam" id="3.40.50.300:FF:000016">
    <property type="entry name" value="Oligopeptide ABC transporter ATP-binding component"/>
    <property type="match status" value="1"/>
</dbReference>
<dbReference type="InterPro" id="IPR013563">
    <property type="entry name" value="Oligopep_ABC_C"/>
</dbReference>